<evidence type="ECO:0000313" key="9">
    <source>
        <dbReference type="Proteomes" id="UP000032668"/>
    </source>
</evidence>
<evidence type="ECO:0000256" key="5">
    <source>
        <dbReference type="ARBA" id="ARBA00030918"/>
    </source>
</evidence>
<dbReference type="PROSITE" id="PS51257">
    <property type="entry name" value="PROKAR_LIPOPROTEIN"/>
    <property type="match status" value="1"/>
</dbReference>
<dbReference type="Gene3D" id="2.40.40.10">
    <property type="entry name" value="RlpA-like domain"/>
    <property type="match status" value="2"/>
</dbReference>
<dbReference type="InterPro" id="IPR026044">
    <property type="entry name" value="MltA"/>
</dbReference>
<comment type="catalytic activity">
    <reaction evidence="1">
        <text>Exolytic cleavage of the (1-&gt;4)-beta-glycosidic linkage between N-acetylmuramic acid (MurNAc) and N-acetylglucosamine (GlcNAc) residues in peptidoglycan, from either the reducing or the non-reducing ends of the peptidoglycan chains, with concomitant formation of a 1,6-anhydrobond in the MurNAc residue.</text>
        <dbReference type="EC" id="4.2.2.n1"/>
    </reaction>
</comment>
<dbReference type="PIRSF" id="PIRSF019422">
    <property type="entry name" value="MltA"/>
    <property type="match status" value="1"/>
</dbReference>
<dbReference type="PANTHER" id="PTHR30124:SF0">
    <property type="entry name" value="MEMBRANE-BOUND LYTIC MUREIN TRANSGLYCOSYLASE A"/>
    <property type="match status" value="1"/>
</dbReference>
<dbReference type="STRING" id="1120923.SAMN02746095_03222"/>
<dbReference type="GO" id="GO:0009253">
    <property type="term" value="P:peptidoglycan catabolic process"/>
    <property type="evidence" value="ECO:0007669"/>
    <property type="project" value="TreeGrafter"/>
</dbReference>
<dbReference type="AlphaFoldDB" id="A0A0D6PJK2"/>
<dbReference type="EC" id="4.2.2.n1" evidence="2"/>
<dbReference type="EMBL" id="BANC01000089">
    <property type="protein sequence ID" value="GAN81358.1"/>
    <property type="molecule type" value="Genomic_DNA"/>
</dbReference>
<feature type="chain" id="PRO_5010259512" description="peptidoglycan lytic exotransglycosylase" evidence="6">
    <location>
        <begin position="20"/>
        <end position="366"/>
    </location>
</feature>
<dbReference type="Pfam" id="PF06725">
    <property type="entry name" value="3D"/>
    <property type="match status" value="1"/>
</dbReference>
<organism evidence="8 9">
    <name type="scientific">Acidocella aminolytica 101 = DSM 11237</name>
    <dbReference type="NCBI Taxonomy" id="1120923"/>
    <lineage>
        <taxon>Bacteria</taxon>
        <taxon>Pseudomonadati</taxon>
        <taxon>Pseudomonadota</taxon>
        <taxon>Alphaproteobacteria</taxon>
        <taxon>Acetobacterales</taxon>
        <taxon>Acidocellaceae</taxon>
        <taxon>Acidocella</taxon>
    </lineage>
</organism>
<dbReference type="GO" id="GO:0019867">
    <property type="term" value="C:outer membrane"/>
    <property type="evidence" value="ECO:0007669"/>
    <property type="project" value="InterPro"/>
</dbReference>
<dbReference type="CDD" id="cd14668">
    <property type="entry name" value="mlta_B"/>
    <property type="match status" value="1"/>
</dbReference>
<dbReference type="Proteomes" id="UP000032668">
    <property type="component" value="Unassembled WGS sequence"/>
</dbReference>
<dbReference type="GO" id="GO:0009254">
    <property type="term" value="P:peptidoglycan turnover"/>
    <property type="evidence" value="ECO:0007669"/>
    <property type="project" value="InterPro"/>
</dbReference>
<feature type="domain" description="Lytic transglycosylase MltA" evidence="7">
    <location>
        <begin position="130"/>
        <end position="262"/>
    </location>
</feature>
<dbReference type="InterPro" id="IPR005300">
    <property type="entry name" value="MltA_B"/>
</dbReference>
<evidence type="ECO:0000256" key="3">
    <source>
        <dbReference type="ARBA" id="ARBA00023239"/>
    </source>
</evidence>
<dbReference type="CDD" id="cd14485">
    <property type="entry name" value="mltA_like_LT_A"/>
    <property type="match status" value="1"/>
</dbReference>
<dbReference type="OrthoDB" id="9783686at2"/>
<sequence length="366" mass="38745">MRRLTVLAAAMALSACAMQQYPQTGPNAAPGPETSFTALPGWPQDNASAALASFVRSCKAILLMPPDTSLGGTGLAKERAGQAGLWQPACTAAKAVPPGNEPAARQYFQSWFNVFAISGQALVTGYFEPEVPGSKNEHPGYRVPLYAKPPVPALANLSRAAIDQGALYRKAPVTAYVTNPVDAFMLQIQGSGRIILPDGKTLRVGFDGQNGQPYTPIGRILEQMGAIKPEDISYQSISAWLKAHPREAKSVMEQNARYVYMRPLGPLPLNEGAPGALGVPLTAERSVAVDRSVIPLGAPLFISTTDPITGTAMNLLAITQDTGGGIHGPDRADIFFGAGPDAEETAGSMHQPGKLYLLLPRLHPQQ</sequence>
<gene>
    <name evidence="8" type="ORF">Aam_091_015</name>
</gene>
<evidence type="ECO:0000256" key="6">
    <source>
        <dbReference type="SAM" id="SignalP"/>
    </source>
</evidence>
<proteinExistence type="predicted"/>
<accession>A0A0D6PJK2</accession>
<keyword evidence="3" id="KW-0456">Lyase</keyword>
<dbReference type="GO" id="GO:0071555">
    <property type="term" value="P:cell wall organization"/>
    <property type="evidence" value="ECO:0007669"/>
    <property type="project" value="UniProtKB-KW"/>
</dbReference>
<dbReference type="PANTHER" id="PTHR30124">
    <property type="entry name" value="MEMBRANE-BOUND LYTIC MUREIN TRANSGLYCOSYLASE A"/>
    <property type="match status" value="1"/>
</dbReference>
<dbReference type="Pfam" id="PF03562">
    <property type="entry name" value="MltA"/>
    <property type="match status" value="1"/>
</dbReference>
<feature type="signal peptide" evidence="6">
    <location>
        <begin position="1"/>
        <end position="19"/>
    </location>
</feature>
<keyword evidence="4" id="KW-0961">Cell wall biogenesis/degradation</keyword>
<evidence type="ECO:0000259" key="7">
    <source>
        <dbReference type="SMART" id="SM00925"/>
    </source>
</evidence>
<dbReference type="GO" id="GO:0004553">
    <property type="term" value="F:hydrolase activity, hydrolyzing O-glycosyl compounds"/>
    <property type="evidence" value="ECO:0007669"/>
    <property type="project" value="InterPro"/>
</dbReference>
<keyword evidence="9" id="KW-1185">Reference proteome</keyword>
<reference evidence="8 9" key="1">
    <citation type="submission" date="2012-11" db="EMBL/GenBank/DDBJ databases">
        <title>Whole genome sequence of Acidocella aminolytica 101 = DSM 11237.</title>
        <authorList>
            <person name="Azuma Y."/>
            <person name="Higashiura N."/>
            <person name="Hirakawa H."/>
            <person name="Matsushita K."/>
        </authorList>
    </citation>
    <scope>NUCLEOTIDE SEQUENCE [LARGE SCALE GENOMIC DNA]</scope>
    <source>
        <strain evidence="9">101 / DSM 11237</strain>
    </source>
</reference>
<name>A0A0D6PJK2_9PROT</name>
<dbReference type="SMART" id="SM00925">
    <property type="entry name" value="MltA"/>
    <property type="match status" value="1"/>
</dbReference>
<evidence type="ECO:0000256" key="4">
    <source>
        <dbReference type="ARBA" id="ARBA00023316"/>
    </source>
</evidence>
<evidence type="ECO:0000313" key="8">
    <source>
        <dbReference type="EMBL" id="GAN81358.1"/>
    </source>
</evidence>
<evidence type="ECO:0000256" key="2">
    <source>
        <dbReference type="ARBA" id="ARBA00012587"/>
    </source>
</evidence>
<dbReference type="SUPFAM" id="SSF50685">
    <property type="entry name" value="Barwin-like endoglucanases"/>
    <property type="match status" value="1"/>
</dbReference>
<dbReference type="RefSeq" id="WP_048879749.1">
    <property type="nucleotide sequence ID" value="NZ_BANC01000089.1"/>
</dbReference>
<protein>
    <recommendedName>
        <fullName evidence="2">peptidoglycan lytic exotransglycosylase</fullName>
        <ecNumber evidence="2">4.2.2.n1</ecNumber>
    </recommendedName>
    <alternativeName>
        <fullName evidence="5">Murein hydrolase A</fullName>
    </alternativeName>
</protein>
<dbReference type="GO" id="GO:0008933">
    <property type="term" value="F:peptidoglycan lytic transglycosylase activity"/>
    <property type="evidence" value="ECO:0007669"/>
    <property type="project" value="TreeGrafter"/>
</dbReference>
<keyword evidence="6" id="KW-0732">Signal</keyword>
<dbReference type="InterPro" id="IPR036908">
    <property type="entry name" value="RlpA-like_sf"/>
</dbReference>
<dbReference type="InterPro" id="IPR010611">
    <property type="entry name" value="3D_dom"/>
</dbReference>
<evidence type="ECO:0000256" key="1">
    <source>
        <dbReference type="ARBA" id="ARBA00001420"/>
    </source>
</evidence>
<comment type="caution">
    <text evidence="8">The sequence shown here is derived from an EMBL/GenBank/DDBJ whole genome shotgun (WGS) entry which is preliminary data.</text>
</comment>